<dbReference type="EC" id="3.2.2.23" evidence="15"/>
<dbReference type="SUPFAM" id="SSF57716">
    <property type="entry name" value="Glucocorticoid receptor-like (DNA-binding domain)"/>
    <property type="match status" value="1"/>
</dbReference>
<dbReference type="SMART" id="SM01232">
    <property type="entry name" value="H2TH"/>
    <property type="match status" value="1"/>
</dbReference>
<dbReference type="EC" id="4.2.99.18" evidence="15"/>
<dbReference type="InterPro" id="IPR015887">
    <property type="entry name" value="DNA_glyclase_Znf_dom_DNA_BS"/>
</dbReference>
<keyword evidence="13 15" id="KW-0326">Glycosidase</keyword>
<dbReference type="GO" id="GO:0006979">
    <property type="term" value="P:response to oxidative stress"/>
    <property type="evidence" value="ECO:0007669"/>
    <property type="project" value="UniProtKB-ARBA"/>
</dbReference>
<dbReference type="Pfam" id="PF01149">
    <property type="entry name" value="Fapy_DNA_glyco"/>
    <property type="match status" value="1"/>
</dbReference>
<dbReference type="InterPro" id="IPR000214">
    <property type="entry name" value="Znf_DNA_glyclase/AP_lyase"/>
</dbReference>
<evidence type="ECO:0000313" key="19">
    <source>
        <dbReference type="Proteomes" id="UP000427071"/>
    </source>
</evidence>
<dbReference type="Pfam" id="PF06827">
    <property type="entry name" value="zf-FPG_IleRS"/>
    <property type="match status" value="1"/>
</dbReference>
<evidence type="ECO:0000256" key="3">
    <source>
        <dbReference type="ARBA" id="ARBA00011245"/>
    </source>
</evidence>
<evidence type="ECO:0000256" key="5">
    <source>
        <dbReference type="ARBA" id="ARBA00022763"/>
    </source>
</evidence>
<dbReference type="SMART" id="SM00898">
    <property type="entry name" value="Fapy_DNA_glyco"/>
    <property type="match status" value="1"/>
</dbReference>
<dbReference type="PANTHER" id="PTHR22993:SF9">
    <property type="entry name" value="FORMAMIDOPYRIMIDINE-DNA GLYCOSYLASE"/>
    <property type="match status" value="1"/>
</dbReference>
<dbReference type="NCBIfam" id="TIGR00577">
    <property type="entry name" value="fpg"/>
    <property type="match status" value="1"/>
</dbReference>
<dbReference type="PROSITE" id="PS51066">
    <property type="entry name" value="ZF_FPG_2"/>
    <property type="match status" value="1"/>
</dbReference>
<dbReference type="SUPFAM" id="SSF81624">
    <property type="entry name" value="N-terminal domain of MutM-like DNA repair proteins"/>
    <property type="match status" value="1"/>
</dbReference>
<dbReference type="GO" id="GO:0034039">
    <property type="term" value="F:8-oxo-7,8-dihydroguanine DNA N-glycosylase activity"/>
    <property type="evidence" value="ECO:0007669"/>
    <property type="project" value="TreeGrafter"/>
</dbReference>
<dbReference type="Gene3D" id="3.20.190.10">
    <property type="entry name" value="MutM-like, N-terminal"/>
    <property type="match status" value="1"/>
</dbReference>
<dbReference type="RefSeq" id="WP_156192649.1">
    <property type="nucleotide sequence ID" value="NZ_CP046452.1"/>
</dbReference>
<dbReference type="CDD" id="cd08966">
    <property type="entry name" value="EcFpg-like_N"/>
    <property type="match status" value="1"/>
</dbReference>
<gene>
    <name evidence="18" type="primary">fpg1</name>
    <name evidence="15" type="synonym">fpg</name>
    <name evidence="15" type="synonym">mutM</name>
    <name evidence="18" type="ORF">CKALI_07275</name>
</gene>
<feature type="active site" description="Proton donor; for beta-elimination activity" evidence="15">
    <location>
        <position position="61"/>
    </location>
</feature>
<dbReference type="HAMAP" id="MF_00103">
    <property type="entry name" value="Fapy_DNA_glycosyl"/>
    <property type="match status" value="1"/>
</dbReference>
<dbReference type="PROSITE" id="PS51068">
    <property type="entry name" value="FPG_CAT"/>
    <property type="match status" value="1"/>
</dbReference>
<dbReference type="SUPFAM" id="SSF46946">
    <property type="entry name" value="S13-like H2TH domain"/>
    <property type="match status" value="1"/>
</dbReference>
<keyword evidence="5 15" id="KW-0227">DNA damage</keyword>
<evidence type="ECO:0000256" key="9">
    <source>
        <dbReference type="ARBA" id="ARBA00023125"/>
    </source>
</evidence>
<evidence type="ECO:0000256" key="1">
    <source>
        <dbReference type="ARBA" id="ARBA00001668"/>
    </source>
</evidence>
<keyword evidence="11 15" id="KW-0456">Lyase</keyword>
<keyword evidence="6 15" id="KW-0863">Zinc-finger</keyword>
<evidence type="ECO:0000256" key="11">
    <source>
        <dbReference type="ARBA" id="ARBA00023239"/>
    </source>
</evidence>
<comment type="cofactor">
    <cofactor evidence="15">
        <name>Zn(2+)</name>
        <dbReference type="ChEBI" id="CHEBI:29105"/>
    </cofactor>
    <text evidence="15">Binds 1 zinc ion per subunit.</text>
</comment>
<dbReference type="InterPro" id="IPR010979">
    <property type="entry name" value="Ribosomal_uS13-like_H2TH"/>
</dbReference>
<dbReference type="AlphaFoldDB" id="A0A6B8VRR8"/>
<comment type="catalytic activity">
    <reaction evidence="1 15">
        <text>Hydrolysis of DNA containing ring-opened 7-methylguanine residues, releasing 2,6-diamino-4-hydroxy-5-(N-methyl)formamidopyrimidine.</text>
        <dbReference type="EC" id="3.2.2.23"/>
    </reaction>
</comment>
<dbReference type="Pfam" id="PF06831">
    <property type="entry name" value="H2TH"/>
    <property type="match status" value="1"/>
</dbReference>
<feature type="active site" description="Proton donor" evidence="15">
    <location>
        <position position="3"/>
    </location>
</feature>
<dbReference type="GO" id="GO:0008270">
    <property type="term" value="F:zinc ion binding"/>
    <property type="evidence" value="ECO:0007669"/>
    <property type="project" value="UniProtKB-UniRule"/>
</dbReference>
<comment type="subunit">
    <text evidence="3 15">Monomer.</text>
</comment>
<evidence type="ECO:0000256" key="12">
    <source>
        <dbReference type="ARBA" id="ARBA00023268"/>
    </source>
</evidence>
<dbReference type="NCBIfam" id="NF002211">
    <property type="entry name" value="PRK01103.1"/>
    <property type="match status" value="1"/>
</dbReference>
<accession>A0A6B8VRR8</accession>
<feature type="active site" description="Proton donor; for delta-elimination activity" evidence="15">
    <location>
        <position position="265"/>
    </location>
</feature>
<evidence type="ECO:0000256" key="6">
    <source>
        <dbReference type="ARBA" id="ARBA00022771"/>
    </source>
</evidence>
<dbReference type="InterPro" id="IPR010663">
    <property type="entry name" value="Znf_FPG/IleRS"/>
</dbReference>
<dbReference type="Proteomes" id="UP000427071">
    <property type="component" value="Chromosome"/>
</dbReference>
<feature type="domain" description="FPG-type" evidence="16">
    <location>
        <begin position="241"/>
        <end position="275"/>
    </location>
</feature>
<evidence type="ECO:0000256" key="13">
    <source>
        <dbReference type="ARBA" id="ARBA00023295"/>
    </source>
</evidence>
<name>A0A6B8VRR8_9CORY</name>
<keyword evidence="4 15" id="KW-0479">Metal-binding</keyword>
<comment type="function">
    <text evidence="15">Involved in base excision repair of DNA damaged by oxidation or by mutagenic agents. Acts as DNA glycosylase that recognizes and removes damaged bases. Has a preference for oxidized purines, such as 7,8-dihydro-8-oxoguanine (8-oxoG). Has AP (apurinic/apyrimidinic) lyase activity and introduces nicks in the DNA strand. Cleaves the DNA backbone by beta-delta elimination to generate a single-strand break at the site of the removed base with both 3'- and 5'-phosphates.</text>
</comment>
<dbReference type="InterPro" id="IPR015886">
    <property type="entry name" value="H2TH_FPG"/>
</dbReference>
<keyword evidence="10 15" id="KW-0234">DNA repair</keyword>
<evidence type="ECO:0000256" key="8">
    <source>
        <dbReference type="ARBA" id="ARBA00022833"/>
    </source>
</evidence>
<evidence type="ECO:0000256" key="4">
    <source>
        <dbReference type="ARBA" id="ARBA00022723"/>
    </source>
</evidence>
<dbReference type="GO" id="GO:0003684">
    <property type="term" value="F:damaged DNA binding"/>
    <property type="evidence" value="ECO:0007669"/>
    <property type="project" value="InterPro"/>
</dbReference>
<sequence length="276" mass="30289">MPELPEVEVVRRGLAAHVVGKRFATAEVLHPRVARRQPGGAAEIEARMAGALVEGIDRRGKYLWLDTSQGALLVHLGMSGQMLIKDSSAEPHKHLRARAVLDDGHEVWFVDQRTFGYWHVGELVDGVPELVSHVASDLLDPALDLGFLGERIRSRRSAIKRVLLDQTVVSGIGNIYADEMLWQARIHGERLASSLSASEVAELLTSGIEVMQRALSQGGTSFDALYVNVNGESGYFSRSLNAYGQLGRPCPRCGTLIVRQQFANRGSHFCPRCQAL</sequence>
<dbReference type="PROSITE" id="PS01242">
    <property type="entry name" value="ZF_FPG_1"/>
    <property type="match status" value="1"/>
</dbReference>
<reference evidence="19" key="1">
    <citation type="submission" date="2019-11" db="EMBL/GenBank/DDBJ databases">
        <title>Complete genome sequence of Corynebacterium kalinowskii 1959, a novel Corynebacterium species isolated from soil of a small paddock in Vilsendorf, Germany.</title>
        <authorList>
            <person name="Schaffert L."/>
            <person name="Ruwe M."/>
            <person name="Milse J."/>
            <person name="Hanuschka K."/>
            <person name="Ortseifen V."/>
            <person name="Droste J."/>
            <person name="Brandt D."/>
            <person name="Schlueter L."/>
            <person name="Kutter Y."/>
            <person name="Vinke S."/>
            <person name="Viehoefer P."/>
            <person name="Jacob L."/>
            <person name="Luebke N.-C."/>
            <person name="Schulte-Berndt E."/>
            <person name="Hain C."/>
            <person name="Linder M."/>
            <person name="Schmidt P."/>
            <person name="Wollenschlaeger L."/>
            <person name="Luttermann T."/>
            <person name="Thieme E."/>
            <person name="Hassa J."/>
            <person name="Haak M."/>
            <person name="Wittchen M."/>
            <person name="Mentz A."/>
            <person name="Persicke M."/>
            <person name="Busche T."/>
            <person name="Ruckert C."/>
        </authorList>
    </citation>
    <scope>NUCLEOTIDE SEQUENCE [LARGE SCALE GENOMIC DNA]</scope>
    <source>
        <strain evidence="19">1959</strain>
    </source>
</reference>
<comment type="similarity">
    <text evidence="2 15">Belongs to the FPG family.</text>
</comment>
<keyword evidence="19" id="KW-1185">Reference proteome</keyword>
<dbReference type="KEGG" id="ckw:CKALI_07275"/>
<proteinExistence type="inferred from homology"/>
<evidence type="ECO:0000313" key="18">
    <source>
        <dbReference type="EMBL" id="QGU02317.1"/>
    </source>
</evidence>
<feature type="active site" description="Schiff-base intermediate with DNA" evidence="15">
    <location>
        <position position="2"/>
    </location>
</feature>
<protein>
    <recommendedName>
        <fullName evidence="15">Formamidopyrimidine-DNA glycosylase</fullName>
        <shortName evidence="15">Fapy-DNA glycosylase</shortName>
        <ecNumber evidence="15">3.2.2.23</ecNumber>
    </recommendedName>
    <alternativeName>
        <fullName evidence="15">DNA-(apurinic or apyrimidinic site) lyase MutM</fullName>
        <shortName evidence="15">AP lyase MutM</shortName>
        <ecNumber evidence="15">4.2.99.18</ecNumber>
    </alternativeName>
</protein>
<dbReference type="Gene3D" id="1.10.8.50">
    <property type="match status" value="1"/>
</dbReference>
<feature type="domain" description="Formamidopyrimidine-DNA glycosylase catalytic" evidence="17">
    <location>
        <begin position="2"/>
        <end position="116"/>
    </location>
</feature>
<dbReference type="EMBL" id="CP046452">
    <property type="protein sequence ID" value="QGU02317.1"/>
    <property type="molecule type" value="Genomic_DNA"/>
</dbReference>
<dbReference type="GO" id="GO:0003690">
    <property type="term" value="F:double-stranded DNA binding"/>
    <property type="evidence" value="ECO:0007669"/>
    <property type="project" value="UniProtKB-ARBA"/>
</dbReference>
<evidence type="ECO:0000259" key="16">
    <source>
        <dbReference type="PROSITE" id="PS51066"/>
    </source>
</evidence>
<evidence type="ECO:0000256" key="2">
    <source>
        <dbReference type="ARBA" id="ARBA00009409"/>
    </source>
</evidence>
<keyword evidence="12 15" id="KW-0511">Multifunctional enzyme</keyword>
<evidence type="ECO:0000259" key="17">
    <source>
        <dbReference type="PROSITE" id="PS51068"/>
    </source>
</evidence>
<dbReference type="InterPro" id="IPR035937">
    <property type="entry name" value="FPG_N"/>
</dbReference>
<dbReference type="PANTHER" id="PTHR22993">
    <property type="entry name" value="FORMAMIDOPYRIMIDINE-DNA GLYCOSYLASE"/>
    <property type="match status" value="1"/>
</dbReference>
<keyword evidence="8 15" id="KW-0862">Zinc</keyword>
<dbReference type="FunFam" id="1.10.8.50:FF:000003">
    <property type="entry name" value="Formamidopyrimidine-DNA glycosylase"/>
    <property type="match status" value="1"/>
</dbReference>
<keyword evidence="9 15" id="KW-0238">DNA-binding</keyword>
<dbReference type="GO" id="GO:0006284">
    <property type="term" value="P:base-excision repair"/>
    <property type="evidence" value="ECO:0007669"/>
    <property type="project" value="InterPro"/>
</dbReference>
<organism evidence="18 19">
    <name type="scientific">Corynebacterium kalinowskii</name>
    <dbReference type="NCBI Taxonomy" id="2675216"/>
    <lineage>
        <taxon>Bacteria</taxon>
        <taxon>Bacillati</taxon>
        <taxon>Actinomycetota</taxon>
        <taxon>Actinomycetes</taxon>
        <taxon>Mycobacteriales</taxon>
        <taxon>Corynebacteriaceae</taxon>
        <taxon>Corynebacterium</taxon>
    </lineage>
</organism>
<evidence type="ECO:0000256" key="10">
    <source>
        <dbReference type="ARBA" id="ARBA00023204"/>
    </source>
</evidence>
<evidence type="ECO:0000256" key="15">
    <source>
        <dbReference type="HAMAP-Rule" id="MF_00103"/>
    </source>
</evidence>
<keyword evidence="7 15" id="KW-0378">Hydrolase</keyword>
<evidence type="ECO:0000256" key="14">
    <source>
        <dbReference type="ARBA" id="ARBA00044632"/>
    </source>
</evidence>
<evidence type="ECO:0000256" key="7">
    <source>
        <dbReference type="ARBA" id="ARBA00022801"/>
    </source>
</evidence>
<feature type="binding site" evidence="15">
    <location>
        <position position="155"/>
    </location>
    <ligand>
        <name>DNA</name>
        <dbReference type="ChEBI" id="CHEBI:16991"/>
    </ligand>
</feature>
<dbReference type="InterPro" id="IPR020629">
    <property type="entry name" value="FPG_Glyclase"/>
</dbReference>
<comment type="catalytic activity">
    <reaction evidence="14 15">
        <text>2'-deoxyribonucleotide-(2'-deoxyribose 5'-phosphate)-2'-deoxyribonucleotide-DNA = a 3'-end 2'-deoxyribonucleotide-(2,3-dehydro-2,3-deoxyribose 5'-phosphate)-DNA + a 5'-end 5'-phospho-2'-deoxyribonucleoside-DNA + H(+)</text>
        <dbReference type="Rhea" id="RHEA:66592"/>
        <dbReference type="Rhea" id="RHEA-COMP:13180"/>
        <dbReference type="Rhea" id="RHEA-COMP:16897"/>
        <dbReference type="Rhea" id="RHEA-COMP:17067"/>
        <dbReference type="ChEBI" id="CHEBI:15378"/>
        <dbReference type="ChEBI" id="CHEBI:136412"/>
        <dbReference type="ChEBI" id="CHEBI:157695"/>
        <dbReference type="ChEBI" id="CHEBI:167181"/>
        <dbReference type="EC" id="4.2.99.18"/>
    </reaction>
</comment>
<feature type="binding site" evidence="15">
    <location>
        <position position="113"/>
    </location>
    <ligand>
        <name>DNA</name>
        <dbReference type="ChEBI" id="CHEBI:16991"/>
    </ligand>
</feature>
<dbReference type="InterPro" id="IPR012319">
    <property type="entry name" value="FPG_cat"/>
</dbReference>
<dbReference type="GO" id="GO:0140078">
    <property type="term" value="F:class I DNA-(apurinic or apyrimidinic site) endonuclease activity"/>
    <property type="evidence" value="ECO:0007669"/>
    <property type="project" value="UniProtKB-EC"/>
</dbReference>
<feature type="binding site" evidence="15">
    <location>
        <position position="94"/>
    </location>
    <ligand>
        <name>DNA</name>
        <dbReference type="ChEBI" id="CHEBI:16991"/>
    </ligand>
</feature>